<sequence>MSRAYRDPAGVITIGYGFTMGSRIFSEWWRGRHRAPLRMGGKIPRSAANGLLRTLLDHEYGPPVARALPGLSQSQFDACVSVVYNLGPRALDWKWARALKGGEIARAAALLQSTGVTAGGRRLSGLVKRRAAEARLLAHGVYGAPRTAAMVVDPDVRALQETLKRLGHDPGPLDGLFGPKTRAAVKAFQRTIRGLKVDGVPGPATRAALARARQDRLTQVLTAIAALLTAAGTGGAGFPLGAVLSASCAVFALGWLSAIVWAHRGRLLCGKTQGGRAGPKWPG</sequence>
<dbReference type="RefSeq" id="WP_208998577.1">
    <property type="nucleotide sequence ID" value="NZ_BMFA01000019.1"/>
</dbReference>
<keyword evidence="2 4" id="KW-0081">Bacteriolytic enzyme</keyword>
<comment type="caution">
    <text evidence="7">The sequence shown here is derived from an EMBL/GenBank/DDBJ whole genome shotgun (WGS) entry which is preliminary data.</text>
</comment>
<dbReference type="GO" id="GO:0009253">
    <property type="term" value="P:peptidoglycan catabolic process"/>
    <property type="evidence" value="ECO:0007669"/>
    <property type="project" value="InterPro"/>
</dbReference>
<feature type="domain" description="Peptidoglycan binding-like" evidence="6">
    <location>
        <begin position="153"/>
        <end position="209"/>
    </location>
</feature>
<comment type="catalytic activity">
    <reaction evidence="4">
        <text>Hydrolysis of (1-&gt;4)-beta-linkages between N-acetylmuramic acid and N-acetyl-D-glucosamine residues in a peptidoglycan and between N-acetyl-D-glucosamine residues in chitodextrins.</text>
        <dbReference type="EC" id="3.2.1.17"/>
    </reaction>
</comment>
<name>A0A916X2N2_9HYPH</name>
<accession>A0A916X2N2</accession>
<dbReference type="InterPro" id="IPR036365">
    <property type="entry name" value="PGBD-like_sf"/>
</dbReference>
<dbReference type="InterPro" id="IPR023346">
    <property type="entry name" value="Lysozyme-like_dom_sf"/>
</dbReference>
<protein>
    <recommendedName>
        <fullName evidence="4">Lysozyme</fullName>
        <ecNumber evidence="4">3.2.1.17</ecNumber>
    </recommendedName>
</protein>
<keyword evidence="3" id="KW-1035">Host cytoplasm</keyword>
<dbReference type="GO" id="GO:0042742">
    <property type="term" value="P:defense response to bacterium"/>
    <property type="evidence" value="ECO:0007669"/>
    <property type="project" value="UniProtKB-KW"/>
</dbReference>
<keyword evidence="5" id="KW-0472">Membrane</keyword>
<evidence type="ECO:0000259" key="6">
    <source>
        <dbReference type="Pfam" id="PF01471"/>
    </source>
</evidence>
<dbReference type="Gene3D" id="1.10.530.40">
    <property type="match status" value="1"/>
</dbReference>
<keyword evidence="5" id="KW-0812">Transmembrane</keyword>
<dbReference type="EMBL" id="BMFA01000019">
    <property type="protein sequence ID" value="GGB63287.1"/>
    <property type="molecule type" value="Genomic_DNA"/>
</dbReference>
<evidence type="ECO:0000313" key="8">
    <source>
        <dbReference type="Proteomes" id="UP000605148"/>
    </source>
</evidence>
<dbReference type="CDD" id="cd00737">
    <property type="entry name" value="lyz_endolysin_autolysin"/>
    <property type="match status" value="1"/>
</dbReference>
<keyword evidence="1 4" id="KW-0929">Antimicrobial</keyword>
<reference evidence="7" key="2">
    <citation type="submission" date="2020-09" db="EMBL/GenBank/DDBJ databases">
        <authorList>
            <person name="Sun Q."/>
            <person name="Zhou Y."/>
        </authorList>
    </citation>
    <scope>NUCLEOTIDE SEQUENCE</scope>
    <source>
        <strain evidence="7">CGMCC 1.12426</strain>
    </source>
</reference>
<dbReference type="InterPro" id="IPR036366">
    <property type="entry name" value="PGBDSf"/>
</dbReference>
<keyword evidence="4" id="KW-0378">Hydrolase</keyword>
<evidence type="ECO:0000256" key="1">
    <source>
        <dbReference type="ARBA" id="ARBA00022529"/>
    </source>
</evidence>
<proteinExistence type="inferred from homology"/>
<dbReference type="GO" id="GO:0016998">
    <property type="term" value="P:cell wall macromolecule catabolic process"/>
    <property type="evidence" value="ECO:0007669"/>
    <property type="project" value="InterPro"/>
</dbReference>
<keyword evidence="4" id="KW-0326">Glycosidase</keyword>
<dbReference type="InterPro" id="IPR023347">
    <property type="entry name" value="Lysozyme_dom_sf"/>
</dbReference>
<dbReference type="InterPro" id="IPR002477">
    <property type="entry name" value="Peptidoglycan-bd-like"/>
</dbReference>
<dbReference type="AlphaFoldDB" id="A0A916X2N2"/>
<dbReference type="GO" id="GO:0031640">
    <property type="term" value="P:killing of cells of another organism"/>
    <property type="evidence" value="ECO:0007669"/>
    <property type="project" value="UniProtKB-KW"/>
</dbReference>
<dbReference type="Gene3D" id="1.10.101.10">
    <property type="entry name" value="PGBD-like superfamily/PGBD"/>
    <property type="match status" value="1"/>
</dbReference>
<organism evidence="7 8">
    <name type="scientific">Roseibium aquae</name>
    <dbReference type="NCBI Taxonomy" id="1323746"/>
    <lineage>
        <taxon>Bacteria</taxon>
        <taxon>Pseudomonadati</taxon>
        <taxon>Pseudomonadota</taxon>
        <taxon>Alphaproteobacteria</taxon>
        <taxon>Hyphomicrobiales</taxon>
        <taxon>Stappiaceae</taxon>
        <taxon>Roseibium</taxon>
    </lineage>
</organism>
<dbReference type="InterPro" id="IPR033907">
    <property type="entry name" value="Endolysin_autolysin"/>
</dbReference>
<reference evidence="7" key="1">
    <citation type="journal article" date="2014" name="Int. J. Syst. Evol. Microbiol.">
        <title>Complete genome sequence of Corynebacterium casei LMG S-19264T (=DSM 44701T), isolated from a smear-ripened cheese.</title>
        <authorList>
            <consortium name="US DOE Joint Genome Institute (JGI-PGF)"/>
            <person name="Walter F."/>
            <person name="Albersmeier A."/>
            <person name="Kalinowski J."/>
            <person name="Ruckert C."/>
        </authorList>
    </citation>
    <scope>NUCLEOTIDE SEQUENCE</scope>
    <source>
        <strain evidence="7">CGMCC 1.12426</strain>
    </source>
</reference>
<dbReference type="EC" id="3.2.1.17" evidence="4"/>
<dbReference type="Pfam" id="PF00959">
    <property type="entry name" value="Phage_lysozyme"/>
    <property type="match status" value="1"/>
</dbReference>
<evidence type="ECO:0000256" key="5">
    <source>
        <dbReference type="SAM" id="Phobius"/>
    </source>
</evidence>
<evidence type="ECO:0000256" key="2">
    <source>
        <dbReference type="ARBA" id="ARBA00022638"/>
    </source>
</evidence>
<dbReference type="SUPFAM" id="SSF47090">
    <property type="entry name" value="PGBD-like"/>
    <property type="match status" value="1"/>
</dbReference>
<dbReference type="InterPro" id="IPR002196">
    <property type="entry name" value="Glyco_hydro_24"/>
</dbReference>
<keyword evidence="5" id="KW-1133">Transmembrane helix</keyword>
<dbReference type="SUPFAM" id="SSF53955">
    <property type="entry name" value="Lysozyme-like"/>
    <property type="match status" value="1"/>
</dbReference>
<keyword evidence="8" id="KW-1185">Reference proteome</keyword>
<feature type="transmembrane region" description="Helical" evidence="5">
    <location>
        <begin position="244"/>
        <end position="262"/>
    </location>
</feature>
<feature type="transmembrane region" description="Helical" evidence="5">
    <location>
        <begin position="220"/>
        <end position="238"/>
    </location>
</feature>
<comment type="similarity">
    <text evidence="4">Belongs to the glycosyl hydrolase 24 family.</text>
</comment>
<evidence type="ECO:0000256" key="3">
    <source>
        <dbReference type="ARBA" id="ARBA00023200"/>
    </source>
</evidence>
<dbReference type="GO" id="GO:0003796">
    <property type="term" value="F:lysozyme activity"/>
    <property type="evidence" value="ECO:0007669"/>
    <property type="project" value="UniProtKB-EC"/>
</dbReference>
<evidence type="ECO:0000313" key="7">
    <source>
        <dbReference type="EMBL" id="GGB63287.1"/>
    </source>
</evidence>
<gene>
    <name evidence="7" type="ORF">GCM10011316_38960</name>
</gene>
<dbReference type="Pfam" id="PF01471">
    <property type="entry name" value="PG_binding_1"/>
    <property type="match status" value="1"/>
</dbReference>
<evidence type="ECO:0000256" key="4">
    <source>
        <dbReference type="RuleBase" id="RU003788"/>
    </source>
</evidence>
<dbReference type="Proteomes" id="UP000605148">
    <property type="component" value="Unassembled WGS sequence"/>
</dbReference>